<evidence type="ECO:0000256" key="8">
    <source>
        <dbReference type="ARBA" id="ARBA00022801"/>
    </source>
</evidence>
<dbReference type="InterPro" id="IPR000787">
    <property type="entry name" value="Peptidase_M29"/>
</dbReference>
<dbReference type="PANTHER" id="PTHR34448">
    <property type="entry name" value="AMINOPEPTIDASE"/>
    <property type="match status" value="1"/>
</dbReference>
<dbReference type="Pfam" id="PF02073">
    <property type="entry name" value="Peptidase_M29"/>
    <property type="match status" value="1"/>
</dbReference>
<dbReference type="InterPro" id="IPR035097">
    <property type="entry name" value="M29_N-terminal"/>
</dbReference>
<dbReference type="PANTHER" id="PTHR34448:SF3">
    <property type="entry name" value="AMINOPEPTIDASE AMPS"/>
    <property type="match status" value="1"/>
</dbReference>
<comment type="cofactor">
    <cofactor evidence="2">
        <name>Mg(2+)</name>
        <dbReference type="ChEBI" id="CHEBI:18420"/>
    </cofactor>
</comment>
<evidence type="ECO:0000256" key="2">
    <source>
        <dbReference type="ARBA" id="ARBA00001946"/>
    </source>
</evidence>
<keyword evidence="11" id="KW-1185">Reference proteome</keyword>
<accession>A0ABY5Z6X2</accession>
<dbReference type="Proteomes" id="UP001058271">
    <property type="component" value="Chromosome"/>
</dbReference>
<keyword evidence="8" id="KW-0378">Hydrolase</keyword>
<keyword evidence="5 10" id="KW-0031">Aminopeptidase</keyword>
<gene>
    <name evidence="10" type="ORF">Drose_37180</name>
</gene>
<sequence length="403" mass="44359">MERLLEHYAAVLLDVALPLRAGQDLAINAQREHAPLVHALADAAYRRGAHYVDVWYWEPHTKRARIEHAAEDTLAWTPPWLDVRYEELAANAGALINIVGDPEPDLLTGLPPRRAGLDQMPALGSRFRVQSRGQVSWTFACYPNEAWARRVYGTPDLERMWRDIAAMIRLDQPDPAAAWQDHLARLRDRAARLTEHRFDRIRFRGPGTDIELGLIAGASWEISELLGPRGEPNVLNLPTEEVYTTPHRARVNGVVSSSMPLALRGVVVEDLRLSVKDGKIVAVDAAQGSDAVRAQLEHDQGAAYFGEVALVDGSSPVRKAGVCFYETLLDENAASHLAWGGGIPSVLPDWRDLDDAELSRIGVNQSSVHTDFMVGGPDVEVFGIREDGSGTAIMAGEDWLLAS</sequence>
<comment type="similarity">
    <text evidence="4">Belongs to the peptidase M29 family.</text>
</comment>
<comment type="cofactor">
    <cofactor evidence="3">
        <name>Zn(2+)</name>
        <dbReference type="ChEBI" id="CHEBI:29105"/>
    </cofactor>
</comment>
<keyword evidence="7" id="KW-0479">Metal-binding</keyword>
<proteinExistence type="inferred from homology"/>
<evidence type="ECO:0000256" key="9">
    <source>
        <dbReference type="ARBA" id="ARBA00023049"/>
    </source>
</evidence>
<evidence type="ECO:0000256" key="7">
    <source>
        <dbReference type="ARBA" id="ARBA00022723"/>
    </source>
</evidence>
<evidence type="ECO:0000313" key="11">
    <source>
        <dbReference type="Proteomes" id="UP001058271"/>
    </source>
</evidence>
<dbReference type="Gene3D" id="3.40.1830.10">
    <property type="entry name" value="Thermophilic metalloprotease (M29)"/>
    <property type="match status" value="1"/>
</dbReference>
<dbReference type="InterPro" id="IPR052170">
    <property type="entry name" value="M29_Exopeptidase"/>
</dbReference>
<evidence type="ECO:0000256" key="6">
    <source>
        <dbReference type="ARBA" id="ARBA00022670"/>
    </source>
</evidence>
<keyword evidence="9" id="KW-0482">Metalloprotease</keyword>
<name>A0ABY5Z6X2_9ACTN</name>
<protein>
    <submittedName>
        <fullName evidence="10">Aminopeptidase</fullName>
    </submittedName>
</protein>
<comment type="cofactor">
    <cofactor evidence="1">
        <name>Co(2+)</name>
        <dbReference type="ChEBI" id="CHEBI:48828"/>
    </cofactor>
</comment>
<dbReference type="EMBL" id="CP073721">
    <property type="protein sequence ID" value="UWZ36582.1"/>
    <property type="molecule type" value="Genomic_DNA"/>
</dbReference>
<dbReference type="RefSeq" id="WP_260725921.1">
    <property type="nucleotide sequence ID" value="NZ_BAAABS010000026.1"/>
</dbReference>
<keyword evidence="6" id="KW-0645">Protease</keyword>
<evidence type="ECO:0000256" key="3">
    <source>
        <dbReference type="ARBA" id="ARBA00001947"/>
    </source>
</evidence>
<dbReference type="GO" id="GO:0004177">
    <property type="term" value="F:aminopeptidase activity"/>
    <property type="evidence" value="ECO:0007669"/>
    <property type="project" value="UniProtKB-KW"/>
</dbReference>
<dbReference type="PRINTS" id="PR00919">
    <property type="entry name" value="THERMOPTASE"/>
</dbReference>
<dbReference type="SUPFAM" id="SSF144052">
    <property type="entry name" value="Thermophilic metalloprotease-like"/>
    <property type="match status" value="1"/>
</dbReference>
<evidence type="ECO:0000256" key="5">
    <source>
        <dbReference type="ARBA" id="ARBA00022438"/>
    </source>
</evidence>
<reference evidence="10" key="1">
    <citation type="submission" date="2021-04" db="EMBL/GenBank/DDBJ databases">
        <title>Biosynthetic gene clusters of Dactylosporangioum roseum.</title>
        <authorList>
            <person name="Hartkoorn R.C."/>
            <person name="Beaudoing E."/>
            <person name="Hot D."/>
            <person name="Moureu S."/>
        </authorList>
    </citation>
    <scope>NUCLEOTIDE SEQUENCE</scope>
    <source>
        <strain evidence="10">NRRL B-16295</strain>
    </source>
</reference>
<evidence type="ECO:0000313" key="10">
    <source>
        <dbReference type="EMBL" id="UWZ36582.1"/>
    </source>
</evidence>
<evidence type="ECO:0000256" key="1">
    <source>
        <dbReference type="ARBA" id="ARBA00001941"/>
    </source>
</evidence>
<evidence type="ECO:0000256" key="4">
    <source>
        <dbReference type="ARBA" id="ARBA00008236"/>
    </source>
</evidence>
<organism evidence="10 11">
    <name type="scientific">Dactylosporangium roseum</name>
    <dbReference type="NCBI Taxonomy" id="47989"/>
    <lineage>
        <taxon>Bacteria</taxon>
        <taxon>Bacillati</taxon>
        <taxon>Actinomycetota</taxon>
        <taxon>Actinomycetes</taxon>
        <taxon>Micromonosporales</taxon>
        <taxon>Micromonosporaceae</taxon>
        <taxon>Dactylosporangium</taxon>
    </lineage>
</organism>